<accession>A0A7J8FK26</accession>
<reference evidence="2 3" key="1">
    <citation type="journal article" date="2020" name="Nature">
        <title>Six reference-quality genomes reveal evolution of bat adaptations.</title>
        <authorList>
            <person name="Jebb D."/>
            <person name="Huang Z."/>
            <person name="Pippel M."/>
            <person name="Hughes G.M."/>
            <person name="Lavrichenko K."/>
            <person name="Devanna P."/>
            <person name="Winkler S."/>
            <person name="Jermiin L.S."/>
            <person name="Skirmuntt E.C."/>
            <person name="Katzourakis A."/>
            <person name="Burkitt-Gray L."/>
            <person name="Ray D.A."/>
            <person name="Sullivan K.A.M."/>
            <person name="Roscito J.G."/>
            <person name="Kirilenko B.M."/>
            <person name="Davalos L.M."/>
            <person name="Corthals A.P."/>
            <person name="Power M.L."/>
            <person name="Jones G."/>
            <person name="Ransome R.D."/>
            <person name="Dechmann D.K.N."/>
            <person name="Locatelli A.G."/>
            <person name="Puechmaille S.J."/>
            <person name="Fedrigo O."/>
            <person name="Jarvis E.D."/>
            <person name="Hiller M."/>
            <person name="Vernes S.C."/>
            <person name="Myers E.W."/>
            <person name="Teeling E.C."/>
        </authorList>
    </citation>
    <scope>NUCLEOTIDE SEQUENCE [LARGE SCALE GENOMIC DNA]</scope>
    <source>
        <strain evidence="2">MRouAeg1</strain>
        <tissue evidence="2">Muscle</tissue>
    </source>
</reference>
<keyword evidence="1" id="KW-0472">Membrane</keyword>
<feature type="transmembrane region" description="Helical" evidence="1">
    <location>
        <begin position="72"/>
        <end position="99"/>
    </location>
</feature>
<dbReference type="EMBL" id="JACASE010000007">
    <property type="protein sequence ID" value="KAF6447502.1"/>
    <property type="molecule type" value="Genomic_DNA"/>
</dbReference>
<name>A0A7J8FK26_ROUAE</name>
<evidence type="ECO:0000313" key="3">
    <source>
        <dbReference type="Proteomes" id="UP000593571"/>
    </source>
</evidence>
<keyword evidence="1" id="KW-0812">Transmembrane</keyword>
<dbReference type="AlphaFoldDB" id="A0A7J8FK26"/>
<comment type="caution">
    <text evidence="2">The sequence shown here is derived from an EMBL/GenBank/DDBJ whole genome shotgun (WGS) entry which is preliminary data.</text>
</comment>
<feature type="transmembrane region" description="Helical" evidence="1">
    <location>
        <begin position="111"/>
        <end position="133"/>
    </location>
</feature>
<proteinExistence type="predicted"/>
<evidence type="ECO:0000313" key="2">
    <source>
        <dbReference type="EMBL" id="KAF6447502.1"/>
    </source>
</evidence>
<evidence type="ECO:0000256" key="1">
    <source>
        <dbReference type="SAM" id="Phobius"/>
    </source>
</evidence>
<keyword evidence="1" id="KW-1133">Transmembrane helix</keyword>
<dbReference type="Proteomes" id="UP000593571">
    <property type="component" value="Unassembled WGS sequence"/>
</dbReference>
<feature type="transmembrane region" description="Helical" evidence="1">
    <location>
        <begin position="139"/>
        <end position="160"/>
    </location>
</feature>
<gene>
    <name evidence="2" type="ORF">HJG63_011944</name>
</gene>
<sequence length="165" mass="19330">MVFIELGEIFNYHLFQHCLSAIPLILFCLDAHECVLKVLILYVSELPFQFLSLCTMLWLIPVSLFSDTHSHFYLIYLLYFLFPCYFLSVIYIFITLRLLTIIILKPLTNYFYFVQAVFFQLLNLLICSSSFFSLTFWNWSLQAGVEGICFVLFSSSVLNFPSFGL</sequence>
<feature type="transmembrane region" description="Helical" evidence="1">
    <location>
        <begin position="12"/>
        <end position="31"/>
    </location>
</feature>
<protein>
    <submittedName>
        <fullName evidence="2">Uncharacterized protein</fullName>
    </submittedName>
</protein>
<feature type="transmembrane region" description="Helical" evidence="1">
    <location>
        <begin position="38"/>
        <end position="60"/>
    </location>
</feature>
<keyword evidence="3" id="KW-1185">Reference proteome</keyword>
<organism evidence="2 3">
    <name type="scientific">Rousettus aegyptiacus</name>
    <name type="common">Egyptian fruit bat</name>
    <name type="synonym">Pteropus aegyptiacus</name>
    <dbReference type="NCBI Taxonomy" id="9407"/>
    <lineage>
        <taxon>Eukaryota</taxon>
        <taxon>Metazoa</taxon>
        <taxon>Chordata</taxon>
        <taxon>Craniata</taxon>
        <taxon>Vertebrata</taxon>
        <taxon>Euteleostomi</taxon>
        <taxon>Mammalia</taxon>
        <taxon>Eutheria</taxon>
        <taxon>Laurasiatheria</taxon>
        <taxon>Chiroptera</taxon>
        <taxon>Yinpterochiroptera</taxon>
        <taxon>Pteropodoidea</taxon>
        <taxon>Pteropodidae</taxon>
        <taxon>Rousettinae</taxon>
        <taxon>Rousettus</taxon>
    </lineage>
</organism>